<reference evidence="2 3" key="1">
    <citation type="submission" date="2017-01" db="EMBL/GenBank/DDBJ databases">
        <title>Trade-off between light-utilization and light-protection in marine flavobacteria.</title>
        <authorList>
            <person name="Kumagai Y."/>
            <person name="Yoshizawa S."/>
            <person name="Kogure K."/>
            <person name="Iwasaki W."/>
        </authorList>
    </citation>
    <scope>NUCLEOTIDE SEQUENCE [LARGE SCALE GENOMIC DNA]</scope>
    <source>
        <strain evidence="2 3">KCTC 32109</strain>
    </source>
</reference>
<comment type="caution">
    <text evidence="2">The sequence shown here is derived from an EMBL/GenBank/DDBJ whole genome shotgun (WGS) entry which is preliminary data.</text>
</comment>
<evidence type="ECO:0000313" key="2">
    <source>
        <dbReference type="EMBL" id="PQJ31067.1"/>
    </source>
</evidence>
<keyword evidence="1" id="KW-0732">Signal</keyword>
<evidence type="ECO:0000256" key="1">
    <source>
        <dbReference type="SAM" id="SignalP"/>
    </source>
</evidence>
<dbReference type="RefSeq" id="WP_105070221.1">
    <property type="nucleotide sequence ID" value="NZ_MTPW01000001.1"/>
</dbReference>
<name>A0A2S7U8Y5_9FLAO</name>
<sequence length="181" mass="20119">MKKYFKFLPFLLLSFCLVLNSCSQEEILDIDDNINAKSASIESSFEIESMLLSLSDYNLKDLDEESAQLLIEPIIDQTVSQLISEGISEQEIIEEFGSLKSPNLIHMSLAMVASDKVEVKADTVDCILRATGIQAIHEAFWGNFTNRRLLLRAVGRLATRAAGWIGAALIVADFVLCMNDN</sequence>
<dbReference type="OrthoDB" id="9979086at2"/>
<dbReference type="EMBL" id="MTPW01000001">
    <property type="protein sequence ID" value="PQJ31067.1"/>
    <property type="molecule type" value="Genomic_DNA"/>
</dbReference>
<evidence type="ECO:0008006" key="4">
    <source>
        <dbReference type="Google" id="ProtNLM"/>
    </source>
</evidence>
<feature type="chain" id="PRO_5015584026" description="Lipoprotein" evidence="1">
    <location>
        <begin position="24"/>
        <end position="181"/>
    </location>
</feature>
<gene>
    <name evidence="2" type="ORF">BST92_03620</name>
</gene>
<keyword evidence="3" id="KW-1185">Reference proteome</keyword>
<organism evidence="2 3">
    <name type="scientific">Nonlabens arenilitoris</name>
    <dbReference type="NCBI Taxonomy" id="1217969"/>
    <lineage>
        <taxon>Bacteria</taxon>
        <taxon>Pseudomonadati</taxon>
        <taxon>Bacteroidota</taxon>
        <taxon>Flavobacteriia</taxon>
        <taxon>Flavobacteriales</taxon>
        <taxon>Flavobacteriaceae</taxon>
        <taxon>Nonlabens</taxon>
    </lineage>
</organism>
<dbReference type="AlphaFoldDB" id="A0A2S7U8Y5"/>
<protein>
    <recommendedName>
        <fullName evidence="4">Lipoprotein</fullName>
    </recommendedName>
</protein>
<evidence type="ECO:0000313" key="3">
    <source>
        <dbReference type="Proteomes" id="UP000239747"/>
    </source>
</evidence>
<proteinExistence type="predicted"/>
<accession>A0A2S7U8Y5</accession>
<feature type="signal peptide" evidence="1">
    <location>
        <begin position="1"/>
        <end position="23"/>
    </location>
</feature>
<dbReference type="Proteomes" id="UP000239747">
    <property type="component" value="Unassembled WGS sequence"/>
</dbReference>